<name>A0A0F2MDU0_SPOSC</name>
<dbReference type="GeneID" id="27669829"/>
<comment type="caution">
    <text evidence="1">The sequence shown here is derived from an EMBL/GenBank/DDBJ whole genome shotgun (WGS) entry which is preliminary data.</text>
</comment>
<gene>
    <name evidence="1" type="ORF">SPSK_07899</name>
</gene>
<reference evidence="1 2" key="2">
    <citation type="journal article" date="2015" name="Eukaryot. Cell">
        <title>Asexual propagation of a virulent clone complex in a human and feline outbreak of sporotrichosis.</title>
        <authorList>
            <person name="Teixeira Mde M."/>
            <person name="Rodrigues A.M."/>
            <person name="Tsui C.K."/>
            <person name="de Almeida L.G."/>
            <person name="Van Diepeningen A.D."/>
            <person name="van den Ende B.G."/>
            <person name="Fernandes G.F."/>
            <person name="Kano R."/>
            <person name="Hamelin R.C."/>
            <person name="Lopes-Bezerra L.M."/>
            <person name="Vasconcelos A.T."/>
            <person name="de Hoog S."/>
            <person name="de Camargo Z.P."/>
            <person name="Felipe M.S."/>
        </authorList>
    </citation>
    <scope>NUCLEOTIDE SEQUENCE [LARGE SCALE GENOMIC DNA]</scope>
    <source>
        <strain evidence="1 2">1099-18</strain>
    </source>
</reference>
<sequence length="253" mass="27853">MTPPIDTTSDGHLQYTTMPVEAMAVQRSQLSTCTNKAVLMQPDAIPRFADSFHCVPLSLLNLMAGRQSNVAICNPTGYSTDSSLETSNLASLIRPGMTQAWSQSIAKVLPIPHPTYPCPLPPATSYTGGPSQINSLVTTLVAGAAKLCDTCGWERQSQHKLTGVFARLTFCRTTGASKIRYRLNVQRIASSPFVKKQKDMGSKETTLISVDRGASRAKSRYFNRRVDWLTFGVYWWCRKALEVPVQPIRTGSH</sequence>
<dbReference type="EMBL" id="AXCR01000004">
    <property type="protein sequence ID" value="KJR87812.1"/>
    <property type="molecule type" value="Genomic_DNA"/>
</dbReference>
<dbReference type="KEGG" id="ssck:SPSK_07899"/>
<organism evidence="1 2">
    <name type="scientific">Sporothrix schenckii 1099-18</name>
    <dbReference type="NCBI Taxonomy" id="1397361"/>
    <lineage>
        <taxon>Eukaryota</taxon>
        <taxon>Fungi</taxon>
        <taxon>Dikarya</taxon>
        <taxon>Ascomycota</taxon>
        <taxon>Pezizomycotina</taxon>
        <taxon>Sordariomycetes</taxon>
        <taxon>Sordariomycetidae</taxon>
        <taxon>Ophiostomatales</taxon>
        <taxon>Ophiostomataceae</taxon>
        <taxon>Sporothrix</taxon>
    </lineage>
</organism>
<proteinExistence type="predicted"/>
<dbReference type="AlphaFoldDB" id="A0A0F2MDU0"/>
<dbReference type="RefSeq" id="XP_016590488.1">
    <property type="nucleotide sequence ID" value="XM_016734552.1"/>
</dbReference>
<reference evidence="1 2" key="1">
    <citation type="journal article" date="2014" name="BMC Genomics">
        <title>Comparative genomics of the major fungal agents of human and animal Sporotrichosis: Sporothrix schenckii and Sporothrix brasiliensis.</title>
        <authorList>
            <person name="Teixeira M.M."/>
            <person name="de Almeida L.G."/>
            <person name="Kubitschek-Barreira P."/>
            <person name="Alves F.L."/>
            <person name="Kioshima E.S."/>
            <person name="Abadio A.K."/>
            <person name="Fernandes L."/>
            <person name="Derengowski L.S."/>
            <person name="Ferreira K.S."/>
            <person name="Souza R.C."/>
            <person name="Ruiz J.C."/>
            <person name="de Andrade N.C."/>
            <person name="Paes H.C."/>
            <person name="Nicola A.M."/>
            <person name="Albuquerque P."/>
            <person name="Gerber A.L."/>
            <person name="Martins V.P."/>
            <person name="Peconick L.D."/>
            <person name="Neto A.V."/>
            <person name="Chaucanez C.B."/>
            <person name="Silva P.A."/>
            <person name="Cunha O.L."/>
            <person name="de Oliveira F.F."/>
            <person name="dos Santos T.C."/>
            <person name="Barros A.L."/>
            <person name="Soares M.A."/>
            <person name="de Oliveira L.M."/>
            <person name="Marini M.M."/>
            <person name="Villalobos-Duno H."/>
            <person name="Cunha M.M."/>
            <person name="de Hoog S."/>
            <person name="da Silveira J.F."/>
            <person name="Henrissat B."/>
            <person name="Nino-Vega G.A."/>
            <person name="Cisalpino P.S."/>
            <person name="Mora-Montes H.M."/>
            <person name="Almeida S.R."/>
            <person name="Stajich J.E."/>
            <person name="Lopes-Bezerra L.M."/>
            <person name="Vasconcelos A.T."/>
            <person name="Felipe M.S."/>
        </authorList>
    </citation>
    <scope>NUCLEOTIDE SEQUENCE [LARGE SCALE GENOMIC DNA]</scope>
    <source>
        <strain evidence="1 2">1099-18</strain>
    </source>
</reference>
<protein>
    <submittedName>
        <fullName evidence="1">Uncharacterized protein</fullName>
    </submittedName>
</protein>
<dbReference type="VEuPathDB" id="FungiDB:SPSK_07899"/>
<evidence type="ECO:0000313" key="1">
    <source>
        <dbReference type="EMBL" id="KJR87812.1"/>
    </source>
</evidence>
<accession>A0A0F2MDU0</accession>
<dbReference type="Proteomes" id="UP000033710">
    <property type="component" value="Unassembled WGS sequence"/>
</dbReference>
<evidence type="ECO:0000313" key="2">
    <source>
        <dbReference type="Proteomes" id="UP000033710"/>
    </source>
</evidence>